<name>A0ABD1XVP3_9MARC</name>
<evidence type="ECO:0000313" key="2">
    <source>
        <dbReference type="Proteomes" id="UP001605036"/>
    </source>
</evidence>
<proteinExistence type="predicted"/>
<accession>A0ABD1XVP3</accession>
<dbReference type="AlphaFoldDB" id="A0ABD1XVP3"/>
<dbReference type="Proteomes" id="UP001605036">
    <property type="component" value="Unassembled WGS sequence"/>
</dbReference>
<protein>
    <submittedName>
        <fullName evidence="1">Uncharacterized protein</fullName>
    </submittedName>
</protein>
<comment type="caution">
    <text evidence="1">The sequence shown here is derived from an EMBL/GenBank/DDBJ whole genome shotgun (WGS) entry which is preliminary data.</text>
</comment>
<sequence>MGFCFRATGDEVLQLRSTVEKGIVQHRRLKGGPAEIFRVKSFGGLLGSAVKQCNAAGAVEAIADEFLTKNEVKYFRRKLFADIN</sequence>
<gene>
    <name evidence="1" type="ORF">R1flu_024572</name>
</gene>
<evidence type="ECO:0000313" key="1">
    <source>
        <dbReference type="EMBL" id="KAL2612880.1"/>
    </source>
</evidence>
<keyword evidence="2" id="KW-1185">Reference proteome</keyword>
<organism evidence="1 2">
    <name type="scientific">Riccia fluitans</name>
    <dbReference type="NCBI Taxonomy" id="41844"/>
    <lineage>
        <taxon>Eukaryota</taxon>
        <taxon>Viridiplantae</taxon>
        <taxon>Streptophyta</taxon>
        <taxon>Embryophyta</taxon>
        <taxon>Marchantiophyta</taxon>
        <taxon>Marchantiopsida</taxon>
        <taxon>Marchantiidae</taxon>
        <taxon>Marchantiales</taxon>
        <taxon>Ricciaceae</taxon>
        <taxon>Riccia</taxon>
    </lineage>
</organism>
<reference evidence="1 2" key="1">
    <citation type="submission" date="2024-09" db="EMBL/GenBank/DDBJ databases">
        <title>Chromosome-scale assembly of Riccia fluitans.</title>
        <authorList>
            <person name="Paukszto L."/>
            <person name="Sawicki J."/>
            <person name="Karawczyk K."/>
            <person name="Piernik-Szablinska J."/>
            <person name="Szczecinska M."/>
            <person name="Mazdziarz M."/>
        </authorList>
    </citation>
    <scope>NUCLEOTIDE SEQUENCE [LARGE SCALE GENOMIC DNA]</scope>
    <source>
        <strain evidence="1">Rf_01</strain>
        <tissue evidence="1">Aerial parts of the thallus</tissue>
    </source>
</reference>
<dbReference type="EMBL" id="JBHFFA010000007">
    <property type="protein sequence ID" value="KAL2612880.1"/>
    <property type="molecule type" value="Genomic_DNA"/>
</dbReference>